<proteinExistence type="predicted"/>
<reference evidence="2" key="1">
    <citation type="submission" date="2016-07" db="EMBL/GenBank/DDBJ databases">
        <title>Frankia sp. NRRL B-16219 Genome sequencing.</title>
        <authorList>
            <person name="Ghodhbane-Gtari F."/>
            <person name="Swanson E."/>
            <person name="Gueddou A."/>
            <person name="Louati M."/>
            <person name="Nouioui I."/>
            <person name="Hezbri K."/>
            <person name="Abebe-Akele F."/>
            <person name="Simpson S."/>
            <person name="Morris K."/>
            <person name="Thomas K."/>
            <person name="Gtari M."/>
            <person name="Tisa L.S."/>
        </authorList>
    </citation>
    <scope>NUCLEOTIDE SEQUENCE [LARGE SCALE GENOMIC DNA]</scope>
    <source>
        <strain evidence="2">NRRL B-16219</strain>
    </source>
</reference>
<evidence type="ECO:0000313" key="1">
    <source>
        <dbReference type="EMBL" id="OHV21188.1"/>
    </source>
</evidence>
<protein>
    <submittedName>
        <fullName evidence="1">Uncharacterized protein</fullName>
    </submittedName>
</protein>
<keyword evidence="2" id="KW-1185">Reference proteome</keyword>
<organism evidence="1 2">
    <name type="scientific">Parafrankia soli</name>
    <dbReference type="NCBI Taxonomy" id="2599596"/>
    <lineage>
        <taxon>Bacteria</taxon>
        <taxon>Bacillati</taxon>
        <taxon>Actinomycetota</taxon>
        <taxon>Actinomycetes</taxon>
        <taxon>Frankiales</taxon>
        <taxon>Frankiaceae</taxon>
        <taxon>Parafrankia</taxon>
    </lineage>
</organism>
<name>A0A1S1PE33_9ACTN</name>
<accession>A0A1S1PE33</accession>
<sequence length="125" mass="13458">MFAVLPDGVFVDGQTVPAVELSDALAPGSGHDLAFHRKVCANPPEITGKRRRKVTVIVREDDGGGAVPAGFLWQMHTDADQPILIIGHTGDTAARITGDPELLRTAHRMADPLEMWPGDPFPRAE</sequence>
<dbReference type="AlphaFoldDB" id="A0A1S1PE33"/>
<dbReference type="EMBL" id="MAXA01000257">
    <property type="protein sequence ID" value="OHV21188.1"/>
    <property type="molecule type" value="Genomic_DNA"/>
</dbReference>
<gene>
    <name evidence="1" type="ORF">BBK14_07870</name>
</gene>
<evidence type="ECO:0000313" key="2">
    <source>
        <dbReference type="Proteomes" id="UP000179769"/>
    </source>
</evidence>
<comment type="caution">
    <text evidence="1">The sequence shown here is derived from an EMBL/GenBank/DDBJ whole genome shotgun (WGS) entry which is preliminary data.</text>
</comment>
<dbReference type="Proteomes" id="UP000179769">
    <property type="component" value="Unassembled WGS sequence"/>
</dbReference>